<organism evidence="1 2">
    <name type="scientific">Chitinophaga oryziterrae</name>
    <dbReference type="NCBI Taxonomy" id="1031224"/>
    <lineage>
        <taxon>Bacteria</taxon>
        <taxon>Pseudomonadati</taxon>
        <taxon>Bacteroidota</taxon>
        <taxon>Chitinophagia</taxon>
        <taxon>Chitinophagales</taxon>
        <taxon>Chitinophagaceae</taxon>
        <taxon>Chitinophaga</taxon>
    </lineage>
</organism>
<accession>A0A6N8J2Z4</accession>
<reference evidence="1 2" key="1">
    <citation type="submission" date="2019-12" db="EMBL/GenBank/DDBJ databases">
        <title>The draft genomic sequence of strain Chitinophaga oryziterrae JCM 16595.</title>
        <authorList>
            <person name="Zhang X."/>
        </authorList>
    </citation>
    <scope>NUCLEOTIDE SEQUENCE [LARGE SCALE GENOMIC DNA]</scope>
    <source>
        <strain evidence="1 2">JCM 16595</strain>
    </source>
</reference>
<dbReference type="EMBL" id="WRXO01000001">
    <property type="protein sequence ID" value="MVT39530.1"/>
    <property type="molecule type" value="Genomic_DNA"/>
</dbReference>
<dbReference type="AlphaFoldDB" id="A0A6N8J2Z4"/>
<dbReference type="Pfam" id="PF17170">
    <property type="entry name" value="DUF5128"/>
    <property type="match status" value="1"/>
</dbReference>
<evidence type="ECO:0000313" key="2">
    <source>
        <dbReference type="Proteomes" id="UP000468388"/>
    </source>
</evidence>
<proteinExistence type="predicted"/>
<sequence length="406" mass="46387">MSVRDGILLSRFPNLLLPMKYLLTISLALLAITSCKEKKAHIHSKAVTIKIEPSSYRSMDSIDNIISDIKFIPIGTSDTNLIGNIEKISIAGDKFVLLDNLGNGSIKIISDKGKILQTITYQEKKKITDFVVNNDKLEVYLELDRKIDIFDLTGHFIQSKMLSRNLLATKMEHLDNQSYAFWSGTTLNKDGYYRMLVYDRFNELSDGFFPITAKIGGNTGTLNMYPFYAIAPDQLNVCFPLCDTIFTLFHDKETTDLYPKYYISFTDNPLPKNYINDPDIVYYLISACDHRYSFFMGPFMEFGSNIIFGDIVSGIKFYGIWDKQANKMVTNAARCKLHNLDLEIPMNTIQQIGKDKALVYYYPYLLMEWAAAHKDAANNKYVKELLALCKKLKKLDNPILAQITIK</sequence>
<keyword evidence="2" id="KW-1185">Reference proteome</keyword>
<protein>
    <submittedName>
        <fullName evidence="1">6-bladed beta-propeller</fullName>
    </submittedName>
</protein>
<name>A0A6N8J2Z4_9BACT</name>
<gene>
    <name evidence="1" type="ORF">GO495_02935</name>
</gene>
<dbReference type="PROSITE" id="PS51257">
    <property type="entry name" value="PROKAR_LIPOPROTEIN"/>
    <property type="match status" value="1"/>
</dbReference>
<evidence type="ECO:0000313" key="1">
    <source>
        <dbReference type="EMBL" id="MVT39530.1"/>
    </source>
</evidence>
<comment type="caution">
    <text evidence="1">The sequence shown here is derived from an EMBL/GenBank/DDBJ whole genome shotgun (WGS) entry which is preliminary data.</text>
</comment>
<dbReference type="Proteomes" id="UP000468388">
    <property type="component" value="Unassembled WGS sequence"/>
</dbReference>